<feature type="domain" description="Fructose-1-6-bisphosphatase class 1 C-terminal" evidence="12">
    <location>
        <begin position="200"/>
        <end position="332"/>
    </location>
</feature>
<dbReference type="GO" id="GO:0000287">
    <property type="term" value="F:magnesium ion binding"/>
    <property type="evidence" value="ECO:0007669"/>
    <property type="project" value="UniProtKB-UniRule"/>
</dbReference>
<evidence type="ECO:0000259" key="12">
    <source>
        <dbReference type="Pfam" id="PF18913"/>
    </source>
</evidence>
<dbReference type="NCBIfam" id="NF006778">
    <property type="entry name" value="PRK09293.1-1"/>
    <property type="match status" value="1"/>
</dbReference>
<evidence type="ECO:0000256" key="6">
    <source>
        <dbReference type="ARBA" id="ARBA00022842"/>
    </source>
</evidence>
<evidence type="ECO:0000256" key="1">
    <source>
        <dbReference type="ARBA" id="ARBA00001273"/>
    </source>
</evidence>
<keyword evidence="4 9" id="KW-0479">Metal-binding</keyword>
<dbReference type="PIRSF" id="PIRSF500210">
    <property type="entry name" value="FBPtase"/>
    <property type="match status" value="1"/>
</dbReference>
<keyword evidence="3 9" id="KW-0963">Cytoplasm</keyword>
<keyword evidence="16" id="KW-1185">Reference proteome</keyword>
<gene>
    <name evidence="9" type="primary">fbp</name>
    <name evidence="13" type="ORF">CJO09_13120</name>
    <name evidence="14" type="ORF">CJP73_10640</name>
</gene>
<dbReference type="PANTHER" id="PTHR11556:SF35">
    <property type="entry name" value="SEDOHEPTULOSE-1,7-BISPHOSPHATASE, CHLOROPLASTIC"/>
    <property type="match status" value="1"/>
</dbReference>
<dbReference type="EMBL" id="NQOU01000006">
    <property type="protein sequence ID" value="RII81946.1"/>
    <property type="molecule type" value="Genomic_DNA"/>
</dbReference>
<comment type="similarity">
    <text evidence="2 9 10">Belongs to the FBPase class 1 family.</text>
</comment>
<feature type="binding site" evidence="9">
    <location>
        <position position="91"/>
    </location>
    <ligand>
        <name>Mg(2+)</name>
        <dbReference type="ChEBI" id="CHEBI:18420"/>
        <label>1</label>
    </ligand>
</feature>
<dbReference type="GO" id="GO:0042132">
    <property type="term" value="F:fructose 1,6-bisphosphate 1-phosphatase activity"/>
    <property type="evidence" value="ECO:0007669"/>
    <property type="project" value="UniProtKB-UniRule"/>
</dbReference>
<dbReference type="GO" id="GO:0006002">
    <property type="term" value="P:fructose 6-phosphate metabolic process"/>
    <property type="evidence" value="ECO:0007669"/>
    <property type="project" value="TreeGrafter"/>
</dbReference>
<comment type="subunit">
    <text evidence="9">Homotetramer.</text>
</comment>
<dbReference type="GO" id="GO:0006000">
    <property type="term" value="P:fructose metabolic process"/>
    <property type="evidence" value="ECO:0007669"/>
    <property type="project" value="TreeGrafter"/>
</dbReference>
<evidence type="ECO:0000256" key="10">
    <source>
        <dbReference type="RuleBase" id="RU000508"/>
    </source>
</evidence>
<name>A0A3A1YQK7_9BURK</name>
<dbReference type="InterPro" id="IPR028343">
    <property type="entry name" value="FBPtase"/>
</dbReference>
<evidence type="ECO:0000256" key="8">
    <source>
        <dbReference type="ARBA" id="ARBA00024331"/>
    </source>
</evidence>
<keyword evidence="6 9" id="KW-0460">Magnesium</keyword>
<feature type="binding site" evidence="9">
    <location>
        <position position="113"/>
    </location>
    <ligand>
        <name>Mg(2+)</name>
        <dbReference type="ChEBI" id="CHEBI:18420"/>
        <label>1</label>
    </ligand>
</feature>
<dbReference type="GO" id="GO:0005829">
    <property type="term" value="C:cytosol"/>
    <property type="evidence" value="ECO:0007669"/>
    <property type="project" value="TreeGrafter"/>
</dbReference>
<dbReference type="InterPro" id="IPR000146">
    <property type="entry name" value="FBPase_class-1"/>
</dbReference>
<evidence type="ECO:0000256" key="5">
    <source>
        <dbReference type="ARBA" id="ARBA00022801"/>
    </source>
</evidence>
<evidence type="ECO:0000256" key="7">
    <source>
        <dbReference type="ARBA" id="ARBA00023277"/>
    </source>
</evidence>
<dbReference type="NCBIfam" id="NF006779">
    <property type="entry name" value="PRK09293.1-3"/>
    <property type="match status" value="1"/>
</dbReference>
<feature type="binding site" evidence="9">
    <location>
        <position position="210"/>
    </location>
    <ligand>
        <name>substrate</name>
    </ligand>
</feature>
<reference evidence="15 16" key="1">
    <citation type="submission" date="2017-08" db="EMBL/GenBank/DDBJ databases">
        <title>Pusillimonas indicus sp. nov., a member of the family Alcaligenaceae isolated from surface seawater.</title>
        <authorList>
            <person name="Li J."/>
        </authorList>
    </citation>
    <scope>NUCLEOTIDE SEQUENCE [LARGE SCALE GENOMIC DNA]</scope>
    <source>
        <strain evidence="13 16">17-4A</strain>
        <strain evidence="14 15">L52-1-41</strain>
    </source>
</reference>
<evidence type="ECO:0000256" key="3">
    <source>
        <dbReference type="ARBA" id="ARBA00022490"/>
    </source>
</evidence>
<comment type="caution">
    <text evidence="9">Lacks conserved residue(s) required for the propagation of feature annotation.</text>
</comment>
<feature type="binding site" evidence="9">
    <location>
        <position position="282"/>
    </location>
    <ligand>
        <name>Mg(2+)</name>
        <dbReference type="ChEBI" id="CHEBI:18420"/>
        <label>2</label>
    </ligand>
</feature>
<evidence type="ECO:0000256" key="9">
    <source>
        <dbReference type="HAMAP-Rule" id="MF_01855"/>
    </source>
</evidence>
<dbReference type="Gene3D" id="3.30.540.10">
    <property type="entry name" value="Fructose-1,6-Bisphosphatase, subunit A, domain 1"/>
    <property type="match status" value="1"/>
</dbReference>
<dbReference type="EC" id="3.1.3.11" evidence="9"/>
<dbReference type="NCBIfam" id="NF006780">
    <property type="entry name" value="PRK09293.1-4"/>
    <property type="match status" value="1"/>
</dbReference>
<evidence type="ECO:0000256" key="4">
    <source>
        <dbReference type="ARBA" id="ARBA00022723"/>
    </source>
</evidence>
<feature type="binding site" evidence="9">
    <location>
        <position position="276"/>
    </location>
    <ligand>
        <name>substrate</name>
    </ligand>
</feature>
<comment type="subcellular location">
    <subcellularLocation>
        <location evidence="9">Cytoplasm</location>
    </subcellularLocation>
</comment>
<comment type="pathway">
    <text evidence="8">Carbohydrate biosynthesis.</text>
</comment>
<dbReference type="Gene3D" id="3.40.190.80">
    <property type="match status" value="1"/>
</dbReference>
<dbReference type="Pfam" id="PF18913">
    <property type="entry name" value="FBPase_C"/>
    <property type="match status" value="1"/>
</dbReference>
<dbReference type="FunFam" id="3.40.190.80:FF:000011">
    <property type="entry name" value="Fructose-1,6-bisphosphatase class 1"/>
    <property type="match status" value="1"/>
</dbReference>
<feature type="binding site" evidence="9">
    <location>
        <position position="116"/>
    </location>
    <ligand>
        <name>Mg(2+)</name>
        <dbReference type="ChEBI" id="CHEBI:18420"/>
        <label>2</label>
    </ligand>
</feature>
<keyword evidence="7 9" id="KW-0119">Carbohydrate metabolism</keyword>
<dbReference type="PRINTS" id="PR00115">
    <property type="entry name" value="F16BPHPHTASE"/>
</dbReference>
<dbReference type="GO" id="GO:0030388">
    <property type="term" value="P:fructose 1,6-bisphosphate metabolic process"/>
    <property type="evidence" value="ECO:0007669"/>
    <property type="project" value="TreeGrafter"/>
</dbReference>
<proteinExistence type="inferred from homology"/>
<dbReference type="Proteomes" id="UP000266206">
    <property type="component" value="Unassembled WGS sequence"/>
</dbReference>
<feature type="binding site" evidence="9">
    <location>
        <begin position="116"/>
        <end position="119"/>
    </location>
    <ligand>
        <name>substrate</name>
    </ligand>
</feature>
<keyword evidence="5 9" id="KW-0378">Hydrolase</keyword>
<comment type="cofactor">
    <cofactor evidence="9">
        <name>Mg(2+)</name>
        <dbReference type="ChEBI" id="CHEBI:18420"/>
    </cofactor>
    <text evidence="9">Binds 2 magnesium ions per subunit.</text>
</comment>
<dbReference type="Proteomes" id="UP000266483">
    <property type="component" value="Unassembled WGS sequence"/>
</dbReference>
<protein>
    <recommendedName>
        <fullName evidence="9">Fructose-1,6-bisphosphatase class 1</fullName>
        <shortName evidence="9">FBPase class 1</shortName>
        <ecNumber evidence="9">3.1.3.11</ecNumber>
    </recommendedName>
    <alternativeName>
        <fullName evidence="9">D-fructose-1,6-bisphosphate 1-phosphohydrolase class 1</fullName>
    </alternativeName>
</protein>
<evidence type="ECO:0000259" key="11">
    <source>
        <dbReference type="Pfam" id="PF00316"/>
    </source>
</evidence>
<evidence type="ECO:0000256" key="2">
    <source>
        <dbReference type="ARBA" id="ARBA00010941"/>
    </source>
</evidence>
<feature type="binding site" evidence="9">
    <location>
        <position position="115"/>
    </location>
    <ligand>
        <name>Mg(2+)</name>
        <dbReference type="ChEBI" id="CHEBI:18420"/>
        <label>1</label>
    </ligand>
</feature>
<dbReference type="InterPro" id="IPR044015">
    <property type="entry name" value="FBPase_C_dom"/>
</dbReference>
<comment type="catalytic activity">
    <reaction evidence="1 9">
        <text>beta-D-fructose 1,6-bisphosphate + H2O = beta-D-fructose 6-phosphate + phosphate</text>
        <dbReference type="Rhea" id="RHEA:11064"/>
        <dbReference type="ChEBI" id="CHEBI:15377"/>
        <dbReference type="ChEBI" id="CHEBI:32966"/>
        <dbReference type="ChEBI" id="CHEBI:43474"/>
        <dbReference type="ChEBI" id="CHEBI:57634"/>
        <dbReference type="EC" id="3.1.3.11"/>
    </reaction>
</comment>
<dbReference type="InterPro" id="IPR033391">
    <property type="entry name" value="FBPase_N"/>
</dbReference>
<organism evidence="14 15">
    <name type="scientific">Neopusillimonas maritima</name>
    <dbReference type="NCBI Taxonomy" id="2026239"/>
    <lineage>
        <taxon>Bacteria</taxon>
        <taxon>Pseudomonadati</taxon>
        <taxon>Pseudomonadota</taxon>
        <taxon>Betaproteobacteria</taxon>
        <taxon>Burkholderiales</taxon>
        <taxon>Alcaligenaceae</taxon>
        <taxon>Neopusillimonas</taxon>
    </lineage>
</organism>
<dbReference type="EMBL" id="NQYH01000008">
    <property type="protein sequence ID" value="RIY40573.1"/>
    <property type="molecule type" value="Genomic_DNA"/>
</dbReference>
<feature type="domain" description="Fructose-1-6-bisphosphatase class I N-terminal" evidence="11">
    <location>
        <begin position="4"/>
        <end position="196"/>
    </location>
</feature>
<evidence type="ECO:0000313" key="13">
    <source>
        <dbReference type="EMBL" id="RII81946.1"/>
    </source>
</evidence>
<comment type="caution">
    <text evidence="14">The sequence shown here is derived from an EMBL/GenBank/DDBJ whole genome shotgun (WGS) entry which is preliminary data.</text>
</comment>
<evidence type="ECO:0000313" key="14">
    <source>
        <dbReference type="EMBL" id="RIY40573.1"/>
    </source>
</evidence>
<dbReference type="AlphaFoldDB" id="A0A3A1YQK7"/>
<dbReference type="SUPFAM" id="SSF56655">
    <property type="entry name" value="Carbohydrate phosphatase"/>
    <property type="match status" value="1"/>
</dbReference>
<dbReference type="PIRSF" id="PIRSF000904">
    <property type="entry name" value="FBPtase_SBPase"/>
    <property type="match status" value="1"/>
</dbReference>
<dbReference type="HAMAP" id="MF_01855">
    <property type="entry name" value="FBPase_class1"/>
    <property type="match status" value="1"/>
</dbReference>
<dbReference type="PANTHER" id="PTHR11556">
    <property type="entry name" value="FRUCTOSE-1,6-BISPHOSPHATASE-RELATED"/>
    <property type="match status" value="1"/>
</dbReference>
<dbReference type="RefSeq" id="WP_119442766.1">
    <property type="nucleotide sequence ID" value="NZ_CP170494.1"/>
</dbReference>
<evidence type="ECO:0000313" key="16">
    <source>
        <dbReference type="Proteomes" id="UP000266483"/>
    </source>
</evidence>
<feature type="binding site" evidence="9">
    <location>
        <position position="113"/>
    </location>
    <ligand>
        <name>Mg(2+)</name>
        <dbReference type="ChEBI" id="CHEBI:18420"/>
        <label>2</label>
    </ligand>
</feature>
<dbReference type="FunFam" id="3.30.540.10:FF:000006">
    <property type="entry name" value="Fructose-1,6-bisphosphatase class 1"/>
    <property type="match status" value="1"/>
</dbReference>
<dbReference type="Pfam" id="PF00316">
    <property type="entry name" value="FBPase"/>
    <property type="match status" value="1"/>
</dbReference>
<dbReference type="CDD" id="cd00354">
    <property type="entry name" value="FBPase"/>
    <property type="match status" value="1"/>
</dbReference>
<dbReference type="OrthoDB" id="9806756at2"/>
<dbReference type="GO" id="GO:0006094">
    <property type="term" value="P:gluconeogenesis"/>
    <property type="evidence" value="ECO:0007669"/>
    <property type="project" value="UniProtKB-UniRule"/>
</dbReference>
<sequence>MKRKTLTQYLVEQQRMEQAVSAEVRLLIETVARACKAIAHAVGKGALGGVLGSLDSENVQGEVQKKLDVLSNEILLEANEWGGHLAAMASEEMETLHRIPNRYPKGEYLLLFDPLDGSSNIDVNVSIGTIFSVLQAPADAAGRDIEESDFLQPGNKQVAAGYAVYGPQSMLVLTVGTGVVGFTLDREMGTWVLTHEDMTIPEETSEFAINMSNMRHWEEPVKLYINDCLAGSTGPLGKDYNMRWIASMVADVHRIMTRGGIFMYPRDARPSGRKGKLRLMYEANPMSFLVEQAGGAATDGDTRILDINPEGLHQRVGVILGSKNEVERVGRYHLED</sequence>
<evidence type="ECO:0000313" key="15">
    <source>
        <dbReference type="Proteomes" id="UP000266206"/>
    </source>
</evidence>
<dbReference type="GO" id="GO:0005986">
    <property type="term" value="P:sucrose biosynthetic process"/>
    <property type="evidence" value="ECO:0007669"/>
    <property type="project" value="TreeGrafter"/>
</dbReference>
<accession>A0A3A1YQK7</accession>